<evidence type="ECO:0000313" key="3">
    <source>
        <dbReference type="Proteomes" id="UP000250235"/>
    </source>
</evidence>
<proteinExistence type="predicted"/>
<dbReference type="AlphaFoldDB" id="A0A2Z7C2D8"/>
<dbReference type="Proteomes" id="UP000250235">
    <property type="component" value="Unassembled WGS sequence"/>
</dbReference>
<dbReference type="EMBL" id="KQ999845">
    <property type="protein sequence ID" value="KZV41002.1"/>
    <property type="molecule type" value="Genomic_DNA"/>
</dbReference>
<feature type="region of interest" description="Disordered" evidence="1">
    <location>
        <begin position="14"/>
        <end position="46"/>
    </location>
</feature>
<gene>
    <name evidence="2" type="ORF">F511_18365</name>
</gene>
<accession>A0A2Z7C2D8</accession>
<evidence type="ECO:0000313" key="2">
    <source>
        <dbReference type="EMBL" id="KZV41002.1"/>
    </source>
</evidence>
<name>A0A2Z7C2D8_9LAMI</name>
<evidence type="ECO:0000256" key="1">
    <source>
        <dbReference type="SAM" id="MobiDB-lite"/>
    </source>
</evidence>
<reference evidence="2 3" key="1">
    <citation type="journal article" date="2015" name="Proc. Natl. Acad. Sci. U.S.A.">
        <title>The resurrection genome of Boea hygrometrica: A blueprint for survival of dehydration.</title>
        <authorList>
            <person name="Xiao L."/>
            <person name="Yang G."/>
            <person name="Zhang L."/>
            <person name="Yang X."/>
            <person name="Zhao S."/>
            <person name="Ji Z."/>
            <person name="Zhou Q."/>
            <person name="Hu M."/>
            <person name="Wang Y."/>
            <person name="Chen M."/>
            <person name="Xu Y."/>
            <person name="Jin H."/>
            <person name="Xiao X."/>
            <person name="Hu G."/>
            <person name="Bao F."/>
            <person name="Hu Y."/>
            <person name="Wan P."/>
            <person name="Li L."/>
            <person name="Deng X."/>
            <person name="Kuang T."/>
            <person name="Xiang C."/>
            <person name="Zhu J.K."/>
            <person name="Oliver M.J."/>
            <person name="He Y."/>
        </authorList>
    </citation>
    <scope>NUCLEOTIDE SEQUENCE [LARGE SCALE GENOMIC DNA]</scope>
    <source>
        <strain evidence="3">cv. XS01</strain>
    </source>
</reference>
<sequence>MLEHKHINICNTSIKHNKHTQSSTRTTTKHGNPTHPSRNSSKPNSTLNYKLKIRTLIPSTITTIKGPEKSEFQPFETHRAIFSRDTNTQKARWELHTQPATDSNKTTNNKLKQGLILRSQQQFEVLPQRRNTRPKTATSRSSLANNSLQEWYRKEELLKRSPTLPRTYQTTVGNDENSPEKLTVNSTRVQETKVDNRGKLLSMGSGISIRRPSLP</sequence>
<keyword evidence="3" id="KW-1185">Reference proteome</keyword>
<organism evidence="2 3">
    <name type="scientific">Dorcoceras hygrometricum</name>
    <dbReference type="NCBI Taxonomy" id="472368"/>
    <lineage>
        <taxon>Eukaryota</taxon>
        <taxon>Viridiplantae</taxon>
        <taxon>Streptophyta</taxon>
        <taxon>Embryophyta</taxon>
        <taxon>Tracheophyta</taxon>
        <taxon>Spermatophyta</taxon>
        <taxon>Magnoliopsida</taxon>
        <taxon>eudicotyledons</taxon>
        <taxon>Gunneridae</taxon>
        <taxon>Pentapetalae</taxon>
        <taxon>asterids</taxon>
        <taxon>lamiids</taxon>
        <taxon>Lamiales</taxon>
        <taxon>Gesneriaceae</taxon>
        <taxon>Didymocarpoideae</taxon>
        <taxon>Trichosporeae</taxon>
        <taxon>Loxocarpinae</taxon>
        <taxon>Dorcoceras</taxon>
    </lineage>
</organism>
<protein>
    <submittedName>
        <fullName evidence="2">Uncharacterized protein</fullName>
    </submittedName>
</protein>